<proteinExistence type="predicted"/>
<dbReference type="RefSeq" id="WP_093006999.1">
    <property type="nucleotide sequence ID" value="NZ_FNZZ01000005.1"/>
</dbReference>
<keyword evidence="1" id="KW-1133">Transmembrane helix</keyword>
<evidence type="ECO:0000313" key="3">
    <source>
        <dbReference type="Proteomes" id="UP000199214"/>
    </source>
</evidence>
<dbReference type="STRING" id="1855283.SAMN05216382_2603"/>
<dbReference type="AlphaFoldDB" id="A0A1H7SYA4"/>
<protein>
    <recommendedName>
        <fullName evidence="4">5-bromo-4-chloroindolyl phosphate hydrolysis protein</fullName>
    </recommendedName>
</protein>
<evidence type="ECO:0000313" key="2">
    <source>
        <dbReference type="EMBL" id="SEL77305.1"/>
    </source>
</evidence>
<evidence type="ECO:0008006" key="4">
    <source>
        <dbReference type="Google" id="ProtNLM"/>
    </source>
</evidence>
<name>A0A1H7SYA4_9SPHN</name>
<dbReference type="OrthoDB" id="7594143at2"/>
<keyword evidence="3" id="KW-1185">Reference proteome</keyword>
<gene>
    <name evidence="2" type="ORF">SAMN05216382_2603</name>
</gene>
<sequence length="240" mass="25279">MSGPTPPATSTDEAIADAQRAVDRVRGGGVVQTQRRPVRGGRGGVKQRVTLIALANAAILIAAGLFGGIVMPLGMFGALAVMMLMLAVTLVIAFAPATPVPTPERIARSEIKALPAATARWLDAQRPALPAPAVPVIDRIGARLDTLGVQIGALDDDAPAAAEVRRLVGEQLPEFVRNYQKVPAGLRSTPRNGKTPDQQLTDGLGVIERELGEMSEQLAQGDLDALATRGRFLEIKYQGE</sequence>
<evidence type="ECO:0000256" key="1">
    <source>
        <dbReference type="SAM" id="Phobius"/>
    </source>
</evidence>
<accession>A0A1H7SYA4</accession>
<feature type="transmembrane region" description="Helical" evidence="1">
    <location>
        <begin position="49"/>
        <end position="70"/>
    </location>
</feature>
<dbReference type="EMBL" id="FNZZ01000005">
    <property type="protein sequence ID" value="SEL77305.1"/>
    <property type="molecule type" value="Genomic_DNA"/>
</dbReference>
<organism evidence="2 3">
    <name type="scientific">Sphingomonas palmae</name>
    <dbReference type="NCBI Taxonomy" id="1855283"/>
    <lineage>
        <taxon>Bacteria</taxon>
        <taxon>Pseudomonadati</taxon>
        <taxon>Pseudomonadota</taxon>
        <taxon>Alphaproteobacteria</taxon>
        <taxon>Sphingomonadales</taxon>
        <taxon>Sphingomonadaceae</taxon>
        <taxon>Sphingomonas</taxon>
    </lineage>
</organism>
<keyword evidence="1" id="KW-0472">Membrane</keyword>
<reference evidence="3" key="1">
    <citation type="submission" date="2016-10" db="EMBL/GenBank/DDBJ databases">
        <authorList>
            <person name="Varghese N."/>
            <person name="Submissions S."/>
        </authorList>
    </citation>
    <scope>NUCLEOTIDE SEQUENCE [LARGE SCALE GENOMIC DNA]</scope>
    <source>
        <strain evidence="3">JS21-1</strain>
    </source>
</reference>
<dbReference type="Proteomes" id="UP000199214">
    <property type="component" value="Unassembled WGS sequence"/>
</dbReference>
<keyword evidence="1" id="KW-0812">Transmembrane</keyword>
<feature type="transmembrane region" description="Helical" evidence="1">
    <location>
        <begin position="76"/>
        <end position="95"/>
    </location>
</feature>